<sequence length="169" mass="19189">MGPERKANYEGNEERHPNRIESEVIFDRNSLIISQKFCVEATVGAEEKLIIEKVVISEDDDTLQFNESSFYEEEIQEEVKIRQDYTLIYAAPANPMRSPLLMTVIAKNLSDNDVLVCLEDDAEILVEEIVPAQSELALTAQNALFLRALALSPSQVQFFISVFHPTHLF</sequence>
<protein>
    <submittedName>
        <fullName evidence="1">Uncharacterized protein</fullName>
    </submittedName>
</protein>
<organism evidence="1 2">
    <name type="scientific">Ureibacillus galli</name>
    <dbReference type="NCBI Taxonomy" id="2762222"/>
    <lineage>
        <taxon>Bacteria</taxon>
        <taxon>Bacillati</taxon>
        <taxon>Bacillota</taxon>
        <taxon>Bacilli</taxon>
        <taxon>Bacillales</taxon>
        <taxon>Caryophanaceae</taxon>
        <taxon>Ureibacillus</taxon>
    </lineage>
</organism>
<name>A0ABR8XGD4_9BACL</name>
<evidence type="ECO:0000313" key="1">
    <source>
        <dbReference type="EMBL" id="MBD8028283.1"/>
    </source>
</evidence>
<dbReference type="RefSeq" id="WP_191708705.1">
    <property type="nucleotide sequence ID" value="NZ_JACSQA010000035.1"/>
</dbReference>
<gene>
    <name evidence="1" type="ORF">H9636_16695</name>
</gene>
<comment type="caution">
    <text evidence="1">The sequence shown here is derived from an EMBL/GenBank/DDBJ whole genome shotgun (WGS) entry which is preliminary data.</text>
</comment>
<keyword evidence="2" id="KW-1185">Reference proteome</keyword>
<reference evidence="1 2" key="1">
    <citation type="submission" date="2020-08" db="EMBL/GenBank/DDBJ databases">
        <title>A Genomic Blueprint of the Chicken Gut Microbiome.</title>
        <authorList>
            <person name="Gilroy R."/>
            <person name="Ravi A."/>
            <person name="Getino M."/>
            <person name="Pursley I."/>
            <person name="Horton D.L."/>
            <person name="Alikhan N.-F."/>
            <person name="Baker D."/>
            <person name="Gharbi K."/>
            <person name="Hall N."/>
            <person name="Watson M."/>
            <person name="Adriaenssens E.M."/>
            <person name="Foster-Nyarko E."/>
            <person name="Jarju S."/>
            <person name="Secka A."/>
            <person name="Antonio M."/>
            <person name="Oren A."/>
            <person name="Chaudhuri R."/>
            <person name="La Ragione R.M."/>
            <person name="Hildebrand F."/>
            <person name="Pallen M.J."/>
        </authorList>
    </citation>
    <scope>NUCLEOTIDE SEQUENCE [LARGE SCALE GENOMIC DNA]</scope>
    <source>
        <strain evidence="1 2">Re31</strain>
    </source>
</reference>
<accession>A0ABR8XGD4</accession>
<proteinExistence type="predicted"/>
<dbReference type="EMBL" id="JACSQA010000035">
    <property type="protein sequence ID" value="MBD8028283.1"/>
    <property type="molecule type" value="Genomic_DNA"/>
</dbReference>
<dbReference type="Proteomes" id="UP000640930">
    <property type="component" value="Unassembled WGS sequence"/>
</dbReference>
<evidence type="ECO:0000313" key="2">
    <source>
        <dbReference type="Proteomes" id="UP000640930"/>
    </source>
</evidence>